<evidence type="ECO:0000256" key="1">
    <source>
        <dbReference type="SAM" id="MobiDB-lite"/>
    </source>
</evidence>
<organism evidence="2 3">
    <name type="scientific">Cystobacter ferrugineus</name>
    <dbReference type="NCBI Taxonomy" id="83449"/>
    <lineage>
        <taxon>Bacteria</taxon>
        <taxon>Pseudomonadati</taxon>
        <taxon>Myxococcota</taxon>
        <taxon>Myxococcia</taxon>
        <taxon>Myxococcales</taxon>
        <taxon>Cystobacterineae</taxon>
        <taxon>Archangiaceae</taxon>
        <taxon>Cystobacter</taxon>
    </lineage>
</organism>
<comment type="caution">
    <text evidence="2">The sequence shown here is derived from an EMBL/GenBank/DDBJ whole genome shotgun (WGS) entry which is preliminary data.</text>
</comment>
<protein>
    <recommendedName>
        <fullName evidence="4">Lipoprotein</fullName>
    </recommendedName>
</protein>
<accession>A0A1L9B9V3</accession>
<gene>
    <name evidence="2" type="ORF">BON30_21520</name>
</gene>
<dbReference type="Proteomes" id="UP000182229">
    <property type="component" value="Unassembled WGS sequence"/>
</dbReference>
<evidence type="ECO:0000313" key="3">
    <source>
        <dbReference type="Proteomes" id="UP000182229"/>
    </source>
</evidence>
<dbReference type="EMBL" id="MPIN01000005">
    <property type="protein sequence ID" value="OJH39034.1"/>
    <property type="molecule type" value="Genomic_DNA"/>
</dbReference>
<dbReference type="AlphaFoldDB" id="A0A1L9B9V3"/>
<dbReference type="PROSITE" id="PS51257">
    <property type="entry name" value="PROKAR_LIPOPROTEIN"/>
    <property type="match status" value="1"/>
</dbReference>
<feature type="region of interest" description="Disordered" evidence="1">
    <location>
        <begin position="297"/>
        <end position="317"/>
    </location>
</feature>
<reference evidence="2 3" key="2">
    <citation type="submission" date="2016-12" db="EMBL/GenBank/DDBJ databases">
        <title>Draft Genome Sequence of Cystobacter ferrugineus Strain Cbfe23.</title>
        <authorList>
            <person name="Akbar S."/>
            <person name="Dowd S.E."/>
            <person name="Stevens D.C."/>
        </authorList>
    </citation>
    <scope>NUCLEOTIDE SEQUENCE [LARGE SCALE GENOMIC DNA]</scope>
    <source>
        <strain evidence="2 3">Cbfe23</strain>
    </source>
</reference>
<keyword evidence="3" id="KW-1185">Reference proteome</keyword>
<reference evidence="3" key="1">
    <citation type="submission" date="2016-11" db="EMBL/GenBank/DDBJ databases">
        <authorList>
            <person name="Shukria A."/>
            <person name="Stevens D.C."/>
        </authorList>
    </citation>
    <scope>NUCLEOTIDE SEQUENCE [LARGE SCALE GENOMIC DNA]</scope>
    <source>
        <strain evidence="3">Cbfe23</strain>
    </source>
</reference>
<name>A0A1L9B9V3_9BACT</name>
<evidence type="ECO:0000313" key="2">
    <source>
        <dbReference type="EMBL" id="OJH39034.1"/>
    </source>
</evidence>
<evidence type="ECO:0008006" key="4">
    <source>
        <dbReference type="Google" id="ProtNLM"/>
    </source>
</evidence>
<sequence>MRTRLLFLGCLATACGGNISNDDLQFLNALPTREDLSAKLPGAERVWEMGSSRQRVAPLALGELSQFYANTRRAADDFNRGLDGVFSYLEGVRKSSPTTRTPEFRIWGPMENPRHPGHEVRFKMERKPEGFTFWIEFRPVGSDEAAWWSALEGRVHPEGGSRRGEGTLSILMAQMRDHGIQEPWFMGLERLDVDYQTSMLPISVRMHFVPGPPGSGSETSYAYHELPGGPGQMRFLSEDMDLVPGEQREKVAVLSRWTQDQGGMAIVEATGGDVPPGSTATLVECWDASFRTTYTKRNGESEEGDASSCPDVSALGE</sequence>
<dbReference type="STRING" id="83449.BON30_21520"/>
<proteinExistence type="predicted"/>